<proteinExistence type="predicted"/>
<dbReference type="Pfam" id="PF06541">
    <property type="entry name" value="ABC_trans_CmpB"/>
    <property type="match status" value="1"/>
</dbReference>
<feature type="transmembrane region" description="Helical" evidence="1">
    <location>
        <begin position="65"/>
        <end position="88"/>
    </location>
</feature>
<dbReference type="AlphaFoldDB" id="A0A371J2V0"/>
<dbReference type="OrthoDB" id="9789229at2"/>
<protein>
    <recommendedName>
        <fullName evidence="4">ABC transporter permease</fullName>
    </recommendedName>
</protein>
<feature type="transmembrane region" description="Helical" evidence="1">
    <location>
        <begin position="6"/>
        <end position="26"/>
    </location>
</feature>
<dbReference type="InterPro" id="IPR010540">
    <property type="entry name" value="CmpB_TMEM229"/>
</dbReference>
<evidence type="ECO:0008006" key="4">
    <source>
        <dbReference type="Google" id="ProtNLM"/>
    </source>
</evidence>
<organism evidence="2 3">
    <name type="scientific">Romboutsia weinsteinii</name>
    <dbReference type="NCBI Taxonomy" id="2020949"/>
    <lineage>
        <taxon>Bacteria</taxon>
        <taxon>Bacillati</taxon>
        <taxon>Bacillota</taxon>
        <taxon>Clostridia</taxon>
        <taxon>Peptostreptococcales</taxon>
        <taxon>Peptostreptococcaceae</taxon>
        <taxon>Romboutsia</taxon>
    </lineage>
</organism>
<keyword evidence="1" id="KW-1133">Transmembrane helix</keyword>
<keyword evidence="1" id="KW-0812">Transmembrane</keyword>
<comment type="caution">
    <text evidence="2">The sequence shown here is derived from an EMBL/GenBank/DDBJ whole genome shotgun (WGS) entry which is preliminary data.</text>
</comment>
<evidence type="ECO:0000313" key="3">
    <source>
        <dbReference type="Proteomes" id="UP000215694"/>
    </source>
</evidence>
<reference evidence="2 3" key="1">
    <citation type="journal article" date="2017" name="Genome Announc.">
        <title>Draft Genome Sequence of Romboutsia weinsteinii sp. nov. Strain CCRI-19649(T) Isolated from Surface Water.</title>
        <authorList>
            <person name="Maheux A.F."/>
            <person name="Boudreau D.K."/>
            <person name="Berube E."/>
            <person name="Boissinot M."/>
            <person name="Cantin P."/>
            <person name="Raymond F."/>
            <person name="Corbeil J."/>
            <person name="Omar R.F."/>
            <person name="Bergeron M.G."/>
        </authorList>
    </citation>
    <scope>NUCLEOTIDE SEQUENCE [LARGE SCALE GENOMIC DNA]</scope>
    <source>
        <strain evidence="2 3">CCRI-19649</strain>
    </source>
</reference>
<sequence>MRTVLSLIIYFFIYSFLGWISECIYCTVGNKKVVNRGFLNGPICPIYGFGATMLIFVLKNKPQDIIYLFICAIVLTSILEYVTGYILEKTLHTTWWDYSNKRFNIKGRICLKNSILFGIMSVVLMKIIQPEVVSFVENISTKTLLSLAIVGIGWLIVDIIISLMALNKLNVKLDRLDEIIMDLKAFNICLDKFNEEELLSKLDKYREEDSYIQYRIEEVKDKIRNIRAKALQVNRIIKAFPDMNKKKKQKQLQYLKEFLKEKNKN</sequence>
<keyword evidence="3" id="KW-1185">Reference proteome</keyword>
<gene>
    <name evidence="2" type="ORF">CHL78_010990</name>
</gene>
<evidence type="ECO:0000256" key="1">
    <source>
        <dbReference type="SAM" id="Phobius"/>
    </source>
</evidence>
<feature type="transmembrane region" description="Helical" evidence="1">
    <location>
        <begin position="38"/>
        <end position="59"/>
    </location>
</feature>
<accession>A0A371J2V0</accession>
<dbReference type="Proteomes" id="UP000215694">
    <property type="component" value="Unassembled WGS sequence"/>
</dbReference>
<feature type="transmembrane region" description="Helical" evidence="1">
    <location>
        <begin position="109"/>
        <end position="128"/>
    </location>
</feature>
<dbReference type="RefSeq" id="WP_094366945.1">
    <property type="nucleotide sequence ID" value="NZ_NOJY02000017.1"/>
</dbReference>
<name>A0A371J2V0_9FIRM</name>
<keyword evidence="1" id="KW-0472">Membrane</keyword>
<feature type="transmembrane region" description="Helical" evidence="1">
    <location>
        <begin position="144"/>
        <end position="166"/>
    </location>
</feature>
<dbReference type="EMBL" id="NOJY02000017">
    <property type="protein sequence ID" value="RDY26988.1"/>
    <property type="molecule type" value="Genomic_DNA"/>
</dbReference>
<evidence type="ECO:0000313" key="2">
    <source>
        <dbReference type="EMBL" id="RDY26988.1"/>
    </source>
</evidence>